<name>A0AC35GAZ8_9BILA</name>
<reference evidence="2" key="1">
    <citation type="submission" date="2022-11" db="UniProtKB">
        <authorList>
            <consortium name="WormBaseParasite"/>
        </authorList>
    </citation>
    <scope>IDENTIFICATION</scope>
</reference>
<accession>A0AC35GAZ8</accession>
<dbReference type="WBParaSite" id="PS1159_v2.g3027.t1">
    <property type="protein sequence ID" value="PS1159_v2.g3027.t1"/>
    <property type="gene ID" value="PS1159_v2.g3027"/>
</dbReference>
<proteinExistence type="predicted"/>
<sequence>MSFEDALISAGLAAVIGIENSVFQEHVEARKITADELFTFTYPIMKVNSAVTKPSPQVLQQCVQIVAKNGIGEAKKKARIDAIKNNPIGTRRITRQSTAIAAESSKAITKCAPKSIAKTSNGDDTTETLIYVKLLTGKTMSVKFEPTDTIEIVKARIQDESGIPPDQQRLIFSSKQLEDGRTLEDYNVKNGNVLHLVLRLRGGGCSMYYIDQKLFDPRFNYDFTDINDSGKDFIRGGKRYSRPIGCKRYAIKVDGKYDNNKWLGSNGHDDEWPVAYHGTKENNSHDITKDGFDLSKCTRFAYGKGIYCTPDPETARKYAKEYVFQGTTYHLIFQTRVNPKTMVVVKEAGDDGLGEYWILPEGGHIRPYGVCVYPL</sequence>
<protein>
    <submittedName>
        <fullName evidence="2">Ubiquitin-like domain-containing protein</fullName>
    </submittedName>
</protein>
<evidence type="ECO:0000313" key="2">
    <source>
        <dbReference type="WBParaSite" id="PS1159_v2.g3027.t1"/>
    </source>
</evidence>
<organism evidence="1 2">
    <name type="scientific">Panagrolaimus sp. PS1159</name>
    <dbReference type="NCBI Taxonomy" id="55785"/>
    <lineage>
        <taxon>Eukaryota</taxon>
        <taxon>Metazoa</taxon>
        <taxon>Ecdysozoa</taxon>
        <taxon>Nematoda</taxon>
        <taxon>Chromadorea</taxon>
        <taxon>Rhabditida</taxon>
        <taxon>Tylenchina</taxon>
        <taxon>Panagrolaimomorpha</taxon>
        <taxon>Panagrolaimoidea</taxon>
        <taxon>Panagrolaimidae</taxon>
        <taxon>Panagrolaimus</taxon>
    </lineage>
</organism>
<evidence type="ECO:0000313" key="1">
    <source>
        <dbReference type="Proteomes" id="UP000887580"/>
    </source>
</evidence>
<dbReference type="Proteomes" id="UP000887580">
    <property type="component" value="Unplaced"/>
</dbReference>